<reference evidence="2 3" key="1">
    <citation type="submission" date="2011-07" db="EMBL/GenBank/DDBJ databases">
        <authorList>
            <person name="Coyne R."/>
            <person name="Brami D."/>
            <person name="Johnson J."/>
            <person name="Hostetler J."/>
            <person name="Hannick L."/>
            <person name="Clark T."/>
            <person name="Cassidy-Hanley D."/>
            <person name="Inman J."/>
        </authorList>
    </citation>
    <scope>NUCLEOTIDE SEQUENCE [LARGE SCALE GENOMIC DNA]</scope>
    <source>
        <strain evidence="2 3">G5</strain>
    </source>
</reference>
<dbReference type="PROSITE" id="PS50231">
    <property type="entry name" value="RICIN_B_LECTIN"/>
    <property type="match status" value="1"/>
</dbReference>
<dbReference type="InParanoid" id="G0QJ69"/>
<dbReference type="OrthoDB" id="6153340at2759"/>
<feature type="non-terminal residue" evidence="2">
    <location>
        <position position="1"/>
    </location>
</feature>
<dbReference type="AlphaFoldDB" id="G0QJ69"/>
<dbReference type="RefSeq" id="XP_004040054.1">
    <property type="nucleotide sequence ID" value="XM_004040006.1"/>
</dbReference>
<organism evidence="2 3">
    <name type="scientific">Ichthyophthirius multifiliis</name>
    <name type="common">White spot disease agent</name>
    <name type="synonym">Ich</name>
    <dbReference type="NCBI Taxonomy" id="5932"/>
    <lineage>
        <taxon>Eukaryota</taxon>
        <taxon>Sar</taxon>
        <taxon>Alveolata</taxon>
        <taxon>Ciliophora</taxon>
        <taxon>Intramacronucleata</taxon>
        <taxon>Oligohymenophorea</taxon>
        <taxon>Hymenostomatida</taxon>
        <taxon>Ophryoglenina</taxon>
        <taxon>Ichthyophthirius</taxon>
    </lineage>
</organism>
<name>G0QJ69_ICHMU</name>
<sequence length="528" mass="59601">IQKQSDDKEEEDDVLTYKQKLESTIPRFIDNISFLGQGYNIYFGNPKCSNGLDPGFRNFGVAAFEYNPNPYFSLSRDYSMYVPKGFIATHQQSCTISFSSKTVTSTKDYTDSLHVSASVSVRVGGAFSASADYQQTQSGLSSRETLYIESSARCTAYEIVMQQDPINSANVTPQFAEILRELEAKGDNPDAYYDFFDEIGTHVTDEVELGSLFGYKFQMSTTETQKIVKQNVDVAAAASYMATRARAKTSYEKNQEQQLKTAVSSWTSFSIGAVPDEDNDALKWAARTISNPMPVYVNLVTMKEYLSIYGSAQKIGVSTVQFNNLLNKLDSYLASYCQKRLLVRNNVSSCEDVEIKAPIDVNTVKSNNFIETLFNNKESVVFIQKKSGRFLVSDTNNLKKGESANVYIGNYRGLRREQWNLVRFGFTDSVYQLQHIESKFCLSLRNCNNDEQMPILAKCDQGDICQRFRLQIFNANTQEVIIQSMKSEKVLISDDAKEGNGTITKINGNSDTTSRIWRLQKTLNRFEE</sequence>
<keyword evidence="3" id="KW-1185">Reference proteome</keyword>
<dbReference type="EMBL" id="GL983050">
    <property type="protein sequence ID" value="EGR34750.1"/>
    <property type="molecule type" value="Genomic_DNA"/>
</dbReference>
<dbReference type="STRING" id="857967.G0QJ69"/>
<protein>
    <submittedName>
        <fullName evidence="2">MAC/Perforin domain protein</fullName>
    </submittedName>
</protein>
<dbReference type="eggNOG" id="ENOG502S7UT">
    <property type="taxonomic scope" value="Eukaryota"/>
</dbReference>
<dbReference type="SUPFAM" id="SSF50370">
    <property type="entry name" value="Ricin B-like lectins"/>
    <property type="match status" value="1"/>
</dbReference>
<gene>
    <name evidence="2" type="ORF">IMG5_002830</name>
</gene>
<feature type="domain" description="MACPF" evidence="1">
    <location>
        <begin position="18"/>
        <end position="340"/>
    </location>
</feature>
<evidence type="ECO:0000313" key="2">
    <source>
        <dbReference type="EMBL" id="EGR34750.1"/>
    </source>
</evidence>
<dbReference type="InterPro" id="IPR020864">
    <property type="entry name" value="MACPF"/>
</dbReference>
<accession>G0QJ69</accession>
<dbReference type="Proteomes" id="UP000008983">
    <property type="component" value="Unassembled WGS sequence"/>
</dbReference>
<dbReference type="InterPro" id="IPR035992">
    <property type="entry name" value="Ricin_B-like_lectins"/>
</dbReference>
<dbReference type="GeneID" id="14910937"/>
<dbReference type="Pfam" id="PF01823">
    <property type="entry name" value="MACPF"/>
    <property type="match status" value="1"/>
</dbReference>
<dbReference type="OMA" id="ANWATQT"/>
<evidence type="ECO:0000313" key="3">
    <source>
        <dbReference type="Proteomes" id="UP000008983"/>
    </source>
</evidence>
<proteinExistence type="predicted"/>
<dbReference type="Gene3D" id="2.80.10.50">
    <property type="match status" value="1"/>
</dbReference>
<dbReference type="PROSITE" id="PS51412">
    <property type="entry name" value="MACPF_2"/>
    <property type="match status" value="1"/>
</dbReference>
<evidence type="ECO:0000259" key="1">
    <source>
        <dbReference type="PROSITE" id="PS51412"/>
    </source>
</evidence>